<feature type="signal peptide" evidence="1">
    <location>
        <begin position="1"/>
        <end position="21"/>
    </location>
</feature>
<dbReference type="Proteomes" id="UP000283433">
    <property type="component" value="Unassembled WGS sequence"/>
</dbReference>
<dbReference type="AlphaFoldDB" id="A0A419SA12"/>
<gene>
    <name evidence="2" type="ORF">BCY91_14300</name>
</gene>
<proteinExistence type="predicted"/>
<feature type="chain" id="PRO_5019393608" description="Secretion system C-terminal sorting domain-containing protein" evidence="1">
    <location>
        <begin position="22"/>
        <end position="367"/>
    </location>
</feature>
<evidence type="ECO:0000256" key="1">
    <source>
        <dbReference type="SAM" id="SignalP"/>
    </source>
</evidence>
<dbReference type="OrthoDB" id="975384at2"/>
<reference evidence="2 3" key="1">
    <citation type="submission" date="2016-07" db="EMBL/GenBank/DDBJ databases">
        <title>Genome of Pelobium manganitolerans.</title>
        <authorList>
            <person name="Wu S."/>
            <person name="Wang G."/>
        </authorList>
    </citation>
    <scope>NUCLEOTIDE SEQUENCE [LARGE SCALE GENOMIC DNA]</scope>
    <source>
        <strain evidence="2 3">YS-25</strain>
    </source>
</reference>
<dbReference type="EMBL" id="MBTA01000003">
    <property type="protein sequence ID" value="RKD19043.1"/>
    <property type="molecule type" value="Genomic_DNA"/>
</dbReference>
<comment type="caution">
    <text evidence="2">The sequence shown here is derived from an EMBL/GenBank/DDBJ whole genome shotgun (WGS) entry which is preliminary data.</text>
</comment>
<accession>A0A419SA12</accession>
<keyword evidence="1" id="KW-0732">Signal</keyword>
<protein>
    <recommendedName>
        <fullName evidence="4">Secretion system C-terminal sorting domain-containing protein</fullName>
    </recommendedName>
</protein>
<sequence>MKKLLLITTVMGLCCASGLKAQIAVWNYISPSAPSNYTPTSVDGNAIGSSLLNSGGAIQYKTTAPIGPYASSFPVSSSFSFDGKYLELSIAAKTGTKLNVTGISFDAGRTGEGPTKIDAYYSLDGFSTNTKIGTYENANTTSLTSFNSNTLNVVVNSEQVLTVRFWGYAASGSGSFRINNIVISGASSTLPVTLTSFTAKTLDERILLNWKTASEKNNNHFELYRSGDGETFSYLTSLSAAGNTETEQGYQFIDDNPLTGINYYQLKQVDFDGKSTSVAVTSASLGPDELSLNIICLDKNVSANIFAPANTLAHLALFDTGGNKLFNTNLKLAKGYNKTDCQVFLPTGVYLARLQCVGKTIVQKFVR</sequence>
<name>A0A419SA12_9SPHI</name>
<evidence type="ECO:0000313" key="2">
    <source>
        <dbReference type="EMBL" id="RKD19043.1"/>
    </source>
</evidence>
<evidence type="ECO:0008006" key="4">
    <source>
        <dbReference type="Google" id="ProtNLM"/>
    </source>
</evidence>
<dbReference type="RefSeq" id="WP_120180690.1">
    <property type="nucleotide sequence ID" value="NZ_MBTA01000003.1"/>
</dbReference>
<keyword evidence="3" id="KW-1185">Reference proteome</keyword>
<evidence type="ECO:0000313" key="3">
    <source>
        <dbReference type="Proteomes" id="UP000283433"/>
    </source>
</evidence>
<organism evidence="2 3">
    <name type="scientific">Pelobium manganitolerans</name>
    <dbReference type="NCBI Taxonomy" id="1842495"/>
    <lineage>
        <taxon>Bacteria</taxon>
        <taxon>Pseudomonadati</taxon>
        <taxon>Bacteroidota</taxon>
        <taxon>Sphingobacteriia</taxon>
        <taxon>Sphingobacteriales</taxon>
        <taxon>Sphingobacteriaceae</taxon>
        <taxon>Pelobium</taxon>
    </lineage>
</organism>